<feature type="transmembrane region" description="Helical" evidence="1">
    <location>
        <begin position="41"/>
        <end position="59"/>
    </location>
</feature>
<dbReference type="AlphaFoldDB" id="A0A1M5JXJ9"/>
<dbReference type="STRING" id="930117.SAMN05216225_103415"/>
<evidence type="ECO:0000256" key="1">
    <source>
        <dbReference type="SAM" id="Phobius"/>
    </source>
</evidence>
<evidence type="ECO:0000313" key="2">
    <source>
        <dbReference type="EMBL" id="SHG45302.1"/>
    </source>
</evidence>
<keyword evidence="1" id="KW-1133">Transmembrane helix</keyword>
<dbReference type="RefSeq" id="WP_072891267.1">
    <property type="nucleotide sequence ID" value="NZ_FQVW01000034.1"/>
</dbReference>
<evidence type="ECO:0000313" key="3">
    <source>
        <dbReference type="Proteomes" id="UP000183988"/>
    </source>
</evidence>
<organism evidence="2 3">
    <name type="scientific">Ornithinibacillus halophilus</name>
    <dbReference type="NCBI Taxonomy" id="930117"/>
    <lineage>
        <taxon>Bacteria</taxon>
        <taxon>Bacillati</taxon>
        <taxon>Bacillota</taxon>
        <taxon>Bacilli</taxon>
        <taxon>Bacillales</taxon>
        <taxon>Bacillaceae</taxon>
        <taxon>Ornithinibacillus</taxon>
    </lineage>
</organism>
<keyword evidence="3" id="KW-1185">Reference proteome</keyword>
<dbReference type="Proteomes" id="UP000183988">
    <property type="component" value="Unassembled WGS sequence"/>
</dbReference>
<sequence>MDSKIFKGKLSYDDYMNIFFVTIIFSTFGIFIAVFTENLGLFLNILIAGVLIDGLKFAAKVFVSIQSPDNIEDTEK</sequence>
<protein>
    <recommendedName>
        <fullName evidence="4">YrhK-like protein</fullName>
    </recommendedName>
</protein>
<keyword evidence="1" id="KW-0472">Membrane</keyword>
<name>A0A1M5JXJ9_9BACI</name>
<keyword evidence="1" id="KW-0812">Transmembrane</keyword>
<gene>
    <name evidence="2" type="ORF">SAMN05216225_103415</name>
</gene>
<dbReference type="EMBL" id="FQVW01000034">
    <property type="protein sequence ID" value="SHG45302.1"/>
    <property type="molecule type" value="Genomic_DNA"/>
</dbReference>
<feature type="transmembrane region" description="Helical" evidence="1">
    <location>
        <begin position="15"/>
        <end position="35"/>
    </location>
</feature>
<accession>A0A1M5JXJ9</accession>
<reference evidence="2 3" key="1">
    <citation type="submission" date="2016-11" db="EMBL/GenBank/DDBJ databases">
        <authorList>
            <person name="Jaros S."/>
            <person name="Januszkiewicz K."/>
            <person name="Wedrychowicz H."/>
        </authorList>
    </citation>
    <scope>NUCLEOTIDE SEQUENCE [LARGE SCALE GENOMIC DNA]</scope>
    <source>
        <strain evidence="2 3">IBRC-M 10683</strain>
    </source>
</reference>
<proteinExistence type="predicted"/>
<evidence type="ECO:0008006" key="4">
    <source>
        <dbReference type="Google" id="ProtNLM"/>
    </source>
</evidence>